<evidence type="ECO:0000256" key="4">
    <source>
        <dbReference type="ARBA" id="ARBA00022461"/>
    </source>
</evidence>
<proteinExistence type="inferred from homology"/>
<keyword evidence="6 15" id="KW-1133">Transmembrane helix</keyword>
<dbReference type="CDD" id="cd22967">
    <property type="entry name" value="DD_AK7"/>
    <property type="match status" value="1"/>
</dbReference>
<evidence type="ECO:0000256" key="10">
    <source>
        <dbReference type="ARBA" id="ARBA00023201"/>
    </source>
</evidence>
<protein>
    <recommendedName>
        <fullName evidence="18">Adenylate kinase 7</fullName>
    </recommendedName>
</protein>
<keyword evidence="3 12" id="KW-0813">Transport</keyword>
<keyword evidence="10 12" id="KW-0739">Sodium transport</keyword>
<dbReference type="Pfam" id="PF05186">
    <property type="entry name" value="Dpy-30"/>
    <property type="match status" value="1"/>
</dbReference>
<sequence length="1195" mass="135829">MDTYYMCINVRQDSYHGEYVVKEVAKLLEKNVISTQPTSQTIMGEDVEVPLPSPPEQPYEIIGTVIDQKIKSWDNVARIISKPESLPQMLTCGTIIFDISYDRDELKIITDYLKLLKELLDKQVPEYTGDTDDGAGESNKRYIILISTVMTWASTKPLDPETPEMPFIESDFRKRKPHPNYKVHYDVENEIVAIARKYKSQVGALVVASGVTYGGPEDVIFYWFQKAWECERVLPILGRGGNAVPLINVLDLAQIIYNLITDFPKKLYILAVEQTVTKQREIIKPLGRIVGSGMFKCIPPEDAFLIPEIDQRIYDLMTLNLNMEPTFIVETMALQWTSELTFAENVPSLMKQFKKERALKPFKVIVYGPPIVGKTTLSKLICEAYGLVYISPETVADDIAEDLAWRVDHWEVGETAALALPTTEQEDGMDDDDDPGEEEGAQENAKQTLAILQSGRPLTDDDIIGYLRQRLLCREALNKGWVLDGFPTSLTQCGALFEKGDEQDSDDGEEPEEEPFDEDVDLYSNVLKKLLPDIVVSLEATDDFICEKAMRQPEGDSRLDEEAVLKRLSEFRAGDARDVTPLNFFDELDIHPLIVPVKEHSDYAMKTAQAAVALRMGRPCRYGKLLALIEAAEKKEKQELETLRASEAKAMKELEKKIKEEREEKMEYWSELYALLREEEEAALAAAGEPMRNYLVHHIFPTLTPALLEVAKLRPDDPIDFLAEYLFKLNPSGKMLEPGYNLQAEKILGKIKILDAALKDLDINIEPFMPLTADPKGPSSSKKNLENSEYNNACFRCRFMWFSFTAVGAVTTCIIIVSLWEKFQTNPTITGLDTDFHNWDVPFPAVTVCDINPVDEELLEEYIENVWGSDPPERAADVLRWLTTLSYSSIVEHASEFTQYPELVGHSDHDAPALAKDPKDAVFKIYIHSTEEMAGLEQSAQHSWDRRVEKVSFSVKHTYTTEDARQLSIRQRRCIFADEQRLETSKVYTYSACMRQCRMQRCRSFCKCVPHFYPTLKGYRHCTLRELECIANHAASITDVTRCSCELGCSHTVYEVEKLSDVDMSRSGGTSSLEIEFVSWPMVRYKREVLFGWVDLLVSFGGIAGLFLGFSLLSGVEVVYYFTLRAWCAAVRDAPALRRERAERQARDKPPHNLSLVPWWKEPPLPRSSRPIMVREKNSQPPQSSQPPGYTPYLP</sequence>
<dbReference type="Pfam" id="PF00858">
    <property type="entry name" value="ASC"/>
    <property type="match status" value="2"/>
</dbReference>
<dbReference type="Proteomes" id="UP000791440">
    <property type="component" value="Unassembled WGS sequence"/>
</dbReference>
<gene>
    <name evidence="16" type="ORF">O3G_MSEX005611</name>
</gene>
<dbReference type="InterPro" id="IPR047499">
    <property type="entry name" value="DD_AK7"/>
</dbReference>
<keyword evidence="11 12" id="KW-0407">Ion channel</keyword>
<feature type="coiled-coil region" evidence="13">
    <location>
        <begin position="626"/>
        <end position="671"/>
    </location>
</feature>
<dbReference type="PANTHER" id="PTHR11690">
    <property type="entry name" value="AMILORIDE-SENSITIVE SODIUM CHANNEL-RELATED"/>
    <property type="match status" value="1"/>
</dbReference>
<evidence type="ECO:0000256" key="5">
    <source>
        <dbReference type="ARBA" id="ARBA00022692"/>
    </source>
</evidence>
<evidence type="ECO:0000313" key="16">
    <source>
        <dbReference type="EMBL" id="KAG6448592.1"/>
    </source>
</evidence>
<feature type="compositionally biased region" description="Basic and acidic residues" evidence="14">
    <location>
        <begin position="1141"/>
        <end position="1151"/>
    </location>
</feature>
<dbReference type="InterPro" id="IPR007858">
    <property type="entry name" value="Dpy-30_motif"/>
</dbReference>
<evidence type="ECO:0000313" key="17">
    <source>
        <dbReference type="Proteomes" id="UP000791440"/>
    </source>
</evidence>
<evidence type="ECO:0000256" key="13">
    <source>
        <dbReference type="SAM" id="Coils"/>
    </source>
</evidence>
<evidence type="ECO:0000256" key="11">
    <source>
        <dbReference type="ARBA" id="ARBA00023303"/>
    </source>
</evidence>
<comment type="subcellular location">
    <subcellularLocation>
        <location evidence="1">Membrane</location>
        <topology evidence="1">Multi-pass membrane protein</topology>
    </subcellularLocation>
</comment>
<dbReference type="EMBL" id="JH668359">
    <property type="protein sequence ID" value="KAG6448592.1"/>
    <property type="molecule type" value="Genomic_DNA"/>
</dbReference>
<comment type="caution">
    <text evidence="16">The sequence shown here is derived from an EMBL/GenBank/DDBJ whole genome shotgun (WGS) entry which is preliminary data.</text>
</comment>
<keyword evidence="5 12" id="KW-0812">Transmembrane</keyword>
<dbReference type="AlphaFoldDB" id="A0A921Z1H3"/>
<feature type="region of interest" description="Disordered" evidence="14">
    <location>
        <begin position="416"/>
        <end position="443"/>
    </location>
</feature>
<comment type="similarity">
    <text evidence="2 12">Belongs to the amiloride-sensitive sodium channel (TC 1.A.6) family.</text>
</comment>
<keyword evidence="9 15" id="KW-0472">Membrane</keyword>
<evidence type="ECO:0000256" key="1">
    <source>
        <dbReference type="ARBA" id="ARBA00004141"/>
    </source>
</evidence>
<evidence type="ECO:0000256" key="15">
    <source>
        <dbReference type="SAM" id="Phobius"/>
    </source>
</evidence>
<keyword evidence="8 12" id="KW-0406">Ion transport</keyword>
<evidence type="ECO:0000256" key="3">
    <source>
        <dbReference type="ARBA" id="ARBA00022448"/>
    </source>
</evidence>
<reference evidence="16" key="2">
    <citation type="submission" date="2020-12" db="EMBL/GenBank/DDBJ databases">
        <authorList>
            <person name="Kanost M."/>
        </authorList>
    </citation>
    <scope>NUCLEOTIDE SEQUENCE</scope>
</reference>
<name>A0A921Z1H3_MANSE</name>
<feature type="transmembrane region" description="Helical" evidence="15">
    <location>
        <begin position="1089"/>
        <end position="1112"/>
    </location>
</feature>
<dbReference type="GO" id="GO:0015280">
    <property type="term" value="F:ligand-gated sodium channel activity"/>
    <property type="evidence" value="ECO:0007669"/>
    <property type="project" value="TreeGrafter"/>
</dbReference>
<dbReference type="InterPro" id="IPR001873">
    <property type="entry name" value="ENaC"/>
</dbReference>
<evidence type="ECO:0000256" key="7">
    <source>
        <dbReference type="ARBA" id="ARBA00023053"/>
    </source>
</evidence>
<reference evidence="16" key="1">
    <citation type="journal article" date="2016" name="Insect Biochem. Mol. Biol.">
        <title>Multifaceted biological insights from a draft genome sequence of the tobacco hornworm moth, Manduca sexta.</title>
        <authorList>
            <person name="Kanost M.R."/>
            <person name="Arrese E.L."/>
            <person name="Cao X."/>
            <person name="Chen Y.R."/>
            <person name="Chellapilla S."/>
            <person name="Goldsmith M.R."/>
            <person name="Grosse-Wilde E."/>
            <person name="Heckel D.G."/>
            <person name="Herndon N."/>
            <person name="Jiang H."/>
            <person name="Papanicolaou A."/>
            <person name="Qu J."/>
            <person name="Soulages J.L."/>
            <person name="Vogel H."/>
            <person name="Walters J."/>
            <person name="Waterhouse R.M."/>
            <person name="Ahn S.J."/>
            <person name="Almeida F.C."/>
            <person name="An C."/>
            <person name="Aqrawi P."/>
            <person name="Bretschneider A."/>
            <person name="Bryant W.B."/>
            <person name="Bucks S."/>
            <person name="Chao H."/>
            <person name="Chevignon G."/>
            <person name="Christen J.M."/>
            <person name="Clarke D.F."/>
            <person name="Dittmer N.T."/>
            <person name="Ferguson L.C.F."/>
            <person name="Garavelou S."/>
            <person name="Gordon K.H.J."/>
            <person name="Gunaratna R.T."/>
            <person name="Han Y."/>
            <person name="Hauser F."/>
            <person name="He Y."/>
            <person name="Heidel-Fischer H."/>
            <person name="Hirsh A."/>
            <person name="Hu Y."/>
            <person name="Jiang H."/>
            <person name="Kalra D."/>
            <person name="Klinner C."/>
            <person name="Konig C."/>
            <person name="Kovar C."/>
            <person name="Kroll A.R."/>
            <person name="Kuwar S.S."/>
            <person name="Lee S.L."/>
            <person name="Lehman R."/>
            <person name="Li K."/>
            <person name="Li Z."/>
            <person name="Liang H."/>
            <person name="Lovelace S."/>
            <person name="Lu Z."/>
            <person name="Mansfield J.H."/>
            <person name="McCulloch K.J."/>
            <person name="Mathew T."/>
            <person name="Morton B."/>
            <person name="Muzny D.M."/>
            <person name="Neunemann D."/>
            <person name="Ongeri F."/>
            <person name="Pauchet Y."/>
            <person name="Pu L.L."/>
            <person name="Pyrousis I."/>
            <person name="Rao X.J."/>
            <person name="Redding A."/>
            <person name="Roesel C."/>
            <person name="Sanchez-Gracia A."/>
            <person name="Schaack S."/>
            <person name="Shukla A."/>
            <person name="Tetreau G."/>
            <person name="Wang Y."/>
            <person name="Xiong G.H."/>
            <person name="Traut W."/>
            <person name="Walsh T.K."/>
            <person name="Worley K.C."/>
            <person name="Wu D."/>
            <person name="Wu W."/>
            <person name="Wu Y.Q."/>
            <person name="Zhang X."/>
            <person name="Zou Z."/>
            <person name="Zucker H."/>
            <person name="Briscoe A.D."/>
            <person name="Burmester T."/>
            <person name="Clem R.J."/>
            <person name="Feyereisen R."/>
            <person name="Grimmelikhuijzen C.J.P."/>
            <person name="Hamodrakas S.J."/>
            <person name="Hansson B.S."/>
            <person name="Huguet E."/>
            <person name="Jermiin L.S."/>
            <person name="Lan Q."/>
            <person name="Lehman H.K."/>
            <person name="Lorenzen M."/>
            <person name="Merzendorfer H."/>
            <person name="Michalopoulos I."/>
            <person name="Morton D.B."/>
            <person name="Muthukrishnan S."/>
            <person name="Oakeshott J.G."/>
            <person name="Palmer W."/>
            <person name="Park Y."/>
            <person name="Passarelli A.L."/>
            <person name="Rozas J."/>
            <person name="Schwartz L.M."/>
            <person name="Smith W."/>
            <person name="Southgate A."/>
            <person name="Vilcinskas A."/>
            <person name="Vogt R."/>
            <person name="Wang P."/>
            <person name="Werren J."/>
            <person name="Yu X.Q."/>
            <person name="Zhou J.J."/>
            <person name="Brown S.J."/>
            <person name="Scherer S.E."/>
            <person name="Richards S."/>
            <person name="Blissard G.W."/>
        </authorList>
    </citation>
    <scope>NUCLEOTIDE SEQUENCE</scope>
</reference>
<dbReference type="GO" id="GO:0005886">
    <property type="term" value="C:plasma membrane"/>
    <property type="evidence" value="ECO:0007669"/>
    <property type="project" value="TreeGrafter"/>
</dbReference>
<keyword evidence="17" id="KW-1185">Reference proteome</keyword>
<feature type="region of interest" description="Disordered" evidence="14">
    <location>
        <begin position="499"/>
        <end position="518"/>
    </location>
</feature>
<evidence type="ECO:0000256" key="14">
    <source>
        <dbReference type="SAM" id="MobiDB-lite"/>
    </source>
</evidence>
<organism evidence="16 17">
    <name type="scientific">Manduca sexta</name>
    <name type="common">Tobacco hawkmoth</name>
    <name type="synonym">Tobacco hornworm</name>
    <dbReference type="NCBI Taxonomy" id="7130"/>
    <lineage>
        <taxon>Eukaryota</taxon>
        <taxon>Metazoa</taxon>
        <taxon>Ecdysozoa</taxon>
        <taxon>Arthropoda</taxon>
        <taxon>Hexapoda</taxon>
        <taxon>Insecta</taxon>
        <taxon>Pterygota</taxon>
        <taxon>Neoptera</taxon>
        <taxon>Endopterygota</taxon>
        <taxon>Lepidoptera</taxon>
        <taxon>Glossata</taxon>
        <taxon>Ditrysia</taxon>
        <taxon>Bombycoidea</taxon>
        <taxon>Sphingidae</taxon>
        <taxon>Sphinginae</taxon>
        <taxon>Sphingini</taxon>
        <taxon>Manduca</taxon>
    </lineage>
</organism>
<feature type="compositionally biased region" description="Acidic residues" evidence="14">
    <location>
        <begin position="424"/>
        <end position="441"/>
    </location>
</feature>
<feature type="compositionally biased region" description="Low complexity" evidence="14">
    <location>
        <begin position="1179"/>
        <end position="1188"/>
    </location>
</feature>
<keyword evidence="4 12" id="KW-0894">Sodium channel</keyword>
<evidence type="ECO:0000256" key="12">
    <source>
        <dbReference type="RuleBase" id="RU000679"/>
    </source>
</evidence>
<evidence type="ECO:0000256" key="8">
    <source>
        <dbReference type="ARBA" id="ARBA00023065"/>
    </source>
</evidence>
<evidence type="ECO:0008006" key="18">
    <source>
        <dbReference type="Google" id="ProtNLM"/>
    </source>
</evidence>
<feature type="region of interest" description="Disordered" evidence="14">
    <location>
        <begin position="1141"/>
        <end position="1195"/>
    </location>
</feature>
<dbReference type="PANTHER" id="PTHR11690:SF247">
    <property type="entry name" value="PICKPOCKET 23, ISOFORM C"/>
    <property type="match status" value="1"/>
</dbReference>
<evidence type="ECO:0000256" key="9">
    <source>
        <dbReference type="ARBA" id="ARBA00023136"/>
    </source>
</evidence>
<evidence type="ECO:0000256" key="6">
    <source>
        <dbReference type="ARBA" id="ARBA00022989"/>
    </source>
</evidence>
<feature type="compositionally biased region" description="Acidic residues" evidence="14">
    <location>
        <begin position="501"/>
        <end position="518"/>
    </location>
</feature>
<keyword evidence="7" id="KW-0915">Sodium</keyword>
<feature type="transmembrane region" description="Helical" evidence="15">
    <location>
        <begin position="799"/>
        <end position="820"/>
    </location>
</feature>
<accession>A0A921Z1H3</accession>
<keyword evidence="13" id="KW-0175">Coiled coil</keyword>
<evidence type="ECO:0000256" key="2">
    <source>
        <dbReference type="ARBA" id="ARBA00007193"/>
    </source>
</evidence>